<dbReference type="AlphaFoldDB" id="A0A2W5S8R5"/>
<evidence type="ECO:0000313" key="3">
    <source>
        <dbReference type="EMBL" id="PZQ95515.1"/>
    </source>
</evidence>
<organism evidence="3 4">
    <name type="scientific">Cereibacter sphaeroides</name>
    <name type="common">Rhodobacter sphaeroides</name>
    <dbReference type="NCBI Taxonomy" id="1063"/>
    <lineage>
        <taxon>Bacteria</taxon>
        <taxon>Pseudomonadati</taxon>
        <taxon>Pseudomonadota</taxon>
        <taxon>Alphaproteobacteria</taxon>
        <taxon>Rhodobacterales</taxon>
        <taxon>Paracoccaceae</taxon>
        <taxon>Cereibacter</taxon>
    </lineage>
</organism>
<accession>A0A2W5S8R5</accession>
<feature type="transmembrane region" description="Helical" evidence="2">
    <location>
        <begin position="16"/>
        <end position="38"/>
    </location>
</feature>
<keyword evidence="2" id="KW-0812">Transmembrane</keyword>
<keyword evidence="2" id="KW-0472">Membrane</keyword>
<feature type="region of interest" description="Disordered" evidence="1">
    <location>
        <begin position="123"/>
        <end position="149"/>
    </location>
</feature>
<reference evidence="3 4" key="1">
    <citation type="submission" date="2017-08" db="EMBL/GenBank/DDBJ databases">
        <title>Infants hospitalized years apart are colonized by the same room-sourced microbial strains.</title>
        <authorList>
            <person name="Brooks B."/>
            <person name="Olm M.R."/>
            <person name="Firek B.A."/>
            <person name="Baker R."/>
            <person name="Thomas B.C."/>
            <person name="Morowitz M.J."/>
            <person name="Banfield J.F."/>
        </authorList>
    </citation>
    <scope>NUCLEOTIDE SEQUENCE [LARGE SCALE GENOMIC DNA]</scope>
    <source>
        <strain evidence="3">S2_003_000_R2_11</strain>
    </source>
</reference>
<sequence>MNFSLSSLSGGSSETAFLLAVVLYLLLANGLAWLAFGIDKKRAEAGEQRIPETTLLILAIFGGWPGAKLAQHRFRHKTRKQPFRTLLNGIGVVQVLLVLGLWVMPQMNMGELRSLAEQALAATQPAEAESAEPEPKPLPRRFGPGSENG</sequence>
<comment type="caution">
    <text evidence="3">The sequence shown here is derived from an EMBL/GenBank/DDBJ whole genome shotgun (WGS) entry which is preliminary data.</text>
</comment>
<evidence type="ECO:0000256" key="1">
    <source>
        <dbReference type="SAM" id="MobiDB-lite"/>
    </source>
</evidence>
<proteinExistence type="predicted"/>
<dbReference type="EMBL" id="QFQS01000007">
    <property type="protein sequence ID" value="PZQ95515.1"/>
    <property type="molecule type" value="Genomic_DNA"/>
</dbReference>
<protein>
    <submittedName>
        <fullName evidence="3">DUF1294 domain-containing protein</fullName>
    </submittedName>
</protein>
<dbReference type="InterPro" id="IPR010718">
    <property type="entry name" value="DUF1294"/>
</dbReference>
<keyword evidence="2" id="KW-1133">Transmembrane helix</keyword>
<evidence type="ECO:0000256" key="2">
    <source>
        <dbReference type="SAM" id="Phobius"/>
    </source>
</evidence>
<gene>
    <name evidence="3" type="ORF">DI533_19345</name>
</gene>
<feature type="transmembrane region" description="Helical" evidence="2">
    <location>
        <begin position="86"/>
        <end position="104"/>
    </location>
</feature>
<evidence type="ECO:0000313" key="4">
    <source>
        <dbReference type="Proteomes" id="UP000248975"/>
    </source>
</evidence>
<name>A0A2W5S8R5_CERSP</name>
<dbReference type="Proteomes" id="UP000248975">
    <property type="component" value="Unassembled WGS sequence"/>
</dbReference>
<dbReference type="Pfam" id="PF06961">
    <property type="entry name" value="DUF1294"/>
    <property type="match status" value="1"/>
</dbReference>